<proteinExistence type="inferred from homology"/>
<dbReference type="PANTHER" id="PTHR12001">
    <property type="entry name" value="GERANYLGERANYL PYROPHOSPHATE SYNTHASE"/>
    <property type="match status" value="1"/>
</dbReference>
<evidence type="ECO:0000256" key="7">
    <source>
        <dbReference type="ARBA" id="ARBA00055029"/>
    </source>
</evidence>
<evidence type="ECO:0000256" key="10">
    <source>
        <dbReference type="ARBA" id="ARBA00079637"/>
    </source>
</evidence>
<dbReference type="AlphaFoldDB" id="A0A0Q9Z1D3"/>
<dbReference type="CDD" id="cd00685">
    <property type="entry name" value="Trans_IPPS_HT"/>
    <property type="match status" value="1"/>
</dbReference>
<evidence type="ECO:0000256" key="2">
    <source>
        <dbReference type="ARBA" id="ARBA00006706"/>
    </source>
</evidence>
<dbReference type="SUPFAM" id="SSF48576">
    <property type="entry name" value="Terpenoid synthases"/>
    <property type="match status" value="1"/>
</dbReference>
<name>A0A0Q9Z1D3_9GAMM</name>
<evidence type="ECO:0000313" key="14">
    <source>
        <dbReference type="EMBL" id="MCS5712508.1"/>
    </source>
</evidence>
<dbReference type="STRING" id="295108.HT99x_00711"/>
<dbReference type="Gene3D" id="1.10.600.10">
    <property type="entry name" value="Farnesyl Diphosphate Synthase"/>
    <property type="match status" value="1"/>
</dbReference>
<comment type="function">
    <text evidence="7">Supplies octaprenyl diphosphate, the precursor for the side chain of the isoprenoid quinones ubiquinone and menaquinone.</text>
</comment>
<dbReference type="PROSITE" id="PS00723">
    <property type="entry name" value="POLYPRENYL_SYNTHASE_1"/>
    <property type="match status" value="1"/>
</dbReference>
<dbReference type="GO" id="GO:0046872">
    <property type="term" value="F:metal ion binding"/>
    <property type="evidence" value="ECO:0007669"/>
    <property type="project" value="UniProtKB-KW"/>
</dbReference>
<reference evidence="14" key="3">
    <citation type="submission" date="2021-06" db="EMBL/GenBank/DDBJ databases">
        <title>Genomic Description and Analysis of Intracellular Bacteria, Candidatus Berkiella cookevillensis and Candidatus Berkiella aquae.</title>
        <authorList>
            <person name="Kidane D.T."/>
            <person name="Mehari Y.T."/>
            <person name="Rice F.C."/>
            <person name="Arivett B.A."/>
            <person name="Farone A.L."/>
            <person name="Berk S.G."/>
            <person name="Farone M.B."/>
        </authorList>
    </citation>
    <scope>NUCLEOTIDE SEQUENCE</scope>
    <source>
        <strain evidence="14">HT99</strain>
    </source>
</reference>
<dbReference type="EMBL" id="LKAJ01000002">
    <property type="protein sequence ID" value="KRG22291.1"/>
    <property type="molecule type" value="Genomic_DNA"/>
</dbReference>
<dbReference type="EC" id="2.5.1.90" evidence="8"/>
<accession>A0A0Q9Z1D3</accession>
<dbReference type="SFLD" id="SFLDS00005">
    <property type="entry name" value="Isoprenoid_Synthase_Type_I"/>
    <property type="match status" value="1"/>
</dbReference>
<reference evidence="13" key="1">
    <citation type="submission" date="2015-09" db="EMBL/GenBank/DDBJ databases">
        <title>Draft Genome Sequences of Two Novel Amoeba-resistant Intranuclear Bacteria, Candidatus Berkiella cookevillensis and Candidatus Berkiella aquae.</title>
        <authorList>
            <person name="Mehari Y.T."/>
            <person name="Arivett B.A."/>
            <person name="Farone A.L."/>
            <person name="Gunderson J.H."/>
            <person name="Farone M.B."/>
        </authorList>
    </citation>
    <scope>NUCLEOTIDE SEQUENCE [LARGE SCALE GENOMIC DNA]</scope>
    <source>
        <strain evidence="13">HT99</strain>
    </source>
</reference>
<evidence type="ECO:0000256" key="12">
    <source>
        <dbReference type="RuleBase" id="RU004466"/>
    </source>
</evidence>
<dbReference type="PROSITE" id="PS00444">
    <property type="entry name" value="POLYPRENYL_SYNTHASE_2"/>
    <property type="match status" value="1"/>
</dbReference>
<keyword evidence="15" id="KW-1185">Reference proteome</keyword>
<dbReference type="Pfam" id="PF00348">
    <property type="entry name" value="polyprenyl_synt"/>
    <property type="match status" value="1"/>
</dbReference>
<dbReference type="InterPro" id="IPR000092">
    <property type="entry name" value="Polyprenyl_synt"/>
</dbReference>
<comment type="catalytic activity">
    <reaction evidence="6">
        <text>5 isopentenyl diphosphate + (2E,6E)-farnesyl diphosphate = all-trans-octaprenyl diphosphate + 5 diphosphate</text>
        <dbReference type="Rhea" id="RHEA:27798"/>
        <dbReference type="ChEBI" id="CHEBI:33019"/>
        <dbReference type="ChEBI" id="CHEBI:57711"/>
        <dbReference type="ChEBI" id="CHEBI:128769"/>
        <dbReference type="ChEBI" id="CHEBI:175763"/>
        <dbReference type="EC" id="2.5.1.90"/>
    </reaction>
</comment>
<evidence type="ECO:0000256" key="5">
    <source>
        <dbReference type="ARBA" id="ARBA00022842"/>
    </source>
</evidence>
<dbReference type="OrthoDB" id="9805316at2"/>
<evidence type="ECO:0000256" key="3">
    <source>
        <dbReference type="ARBA" id="ARBA00022679"/>
    </source>
</evidence>
<dbReference type="PATRIC" id="fig|1590043.3.peg.711"/>
<sequence length="322" mass="35142">MPLQAITKLVSADLLSVNETILQCLESHVEVINQIGHYLINSGGKRVRPLVVLLSAKACQAKGTSAISMAAIIEFIHTATLLHDDVVDGSKLRRGRPTANHVWDNPTAVLVGDFLYSRAFQMMVSLNNMTSMRILADATNVIAEGEVLQLAHRHQPDVTEEQYKRVIHFKTAKLFEAAAQLGGVMANQSNDIVNALAEYGLQLGMAFQLADDVLDYQATNQSWGKNIGNDLAEGKATLPLIYAMKSAPHQQAMQIRKAIMQGNLADLELIQEAIIATGAIEYTQIVAKEAIRKAQDALVCIPPSPYREAMAKLATFAIERGN</sequence>
<dbReference type="InterPro" id="IPR033749">
    <property type="entry name" value="Polyprenyl_synt_CS"/>
</dbReference>
<protein>
    <recommendedName>
        <fullName evidence="9">Octaprenyl diphosphate synthase</fullName>
        <ecNumber evidence="8">2.5.1.90</ecNumber>
    </recommendedName>
    <alternativeName>
        <fullName evidence="11">All-trans-octaprenyl-diphosphate synthase</fullName>
    </alternativeName>
    <alternativeName>
        <fullName evidence="10">Octaprenyl pyrophosphate synthase</fullName>
    </alternativeName>
</protein>
<dbReference type="Proteomes" id="UP000051497">
    <property type="component" value="Unassembled WGS sequence"/>
</dbReference>
<dbReference type="EMBL" id="LKAJ02000001">
    <property type="protein sequence ID" value="MCS5712508.1"/>
    <property type="molecule type" value="Genomic_DNA"/>
</dbReference>
<evidence type="ECO:0000256" key="4">
    <source>
        <dbReference type="ARBA" id="ARBA00022723"/>
    </source>
</evidence>
<dbReference type="GO" id="GO:0008299">
    <property type="term" value="P:isoprenoid biosynthetic process"/>
    <property type="evidence" value="ECO:0007669"/>
    <property type="project" value="InterPro"/>
</dbReference>
<keyword evidence="3 12" id="KW-0808">Transferase</keyword>
<keyword evidence="4" id="KW-0479">Metal-binding</keyword>
<dbReference type="FunFam" id="1.10.600.10:FF:000002">
    <property type="entry name" value="Octaprenyl diphosphate synthase"/>
    <property type="match status" value="1"/>
</dbReference>
<dbReference type="RefSeq" id="WP_075065349.1">
    <property type="nucleotide sequence ID" value="NZ_LKAJ02000001.1"/>
</dbReference>
<organism evidence="13">
    <name type="scientific">Candidatus Berkiella aquae</name>
    <dbReference type="NCBI Taxonomy" id="295108"/>
    <lineage>
        <taxon>Bacteria</taxon>
        <taxon>Pseudomonadati</taxon>
        <taxon>Pseudomonadota</taxon>
        <taxon>Gammaproteobacteria</taxon>
        <taxon>Candidatus Berkiellales</taxon>
        <taxon>Candidatus Berkiellaceae</taxon>
        <taxon>Candidatus Berkiella</taxon>
    </lineage>
</organism>
<evidence type="ECO:0000313" key="15">
    <source>
        <dbReference type="Proteomes" id="UP000051497"/>
    </source>
</evidence>
<gene>
    <name evidence="13" type="primary">ispB</name>
    <name evidence="13" type="ORF">HT99x_00711</name>
    <name evidence="14" type="ORF">HT99x_013790</name>
</gene>
<comment type="cofactor">
    <cofactor evidence="1">
        <name>Mg(2+)</name>
        <dbReference type="ChEBI" id="CHEBI:18420"/>
    </cofactor>
</comment>
<keyword evidence="5" id="KW-0460">Magnesium</keyword>
<dbReference type="GO" id="GO:0106350">
    <property type="term" value="F:all-trans-octaprenyl-diphosphate synthase activity"/>
    <property type="evidence" value="ECO:0007669"/>
    <property type="project" value="UniProtKB-EC"/>
</dbReference>
<evidence type="ECO:0000256" key="1">
    <source>
        <dbReference type="ARBA" id="ARBA00001946"/>
    </source>
</evidence>
<evidence type="ECO:0000313" key="13">
    <source>
        <dbReference type="EMBL" id="KRG22291.1"/>
    </source>
</evidence>
<evidence type="ECO:0000256" key="6">
    <source>
        <dbReference type="ARBA" id="ARBA00051506"/>
    </source>
</evidence>
<evidence type="ECO:0000256" key="11">
    <source>
        <dbReference type="ARBA" id="ARBA00083124"/>
    </source>
</evidence>
<evidence type="ECO:0000256" key="8">
    <source>
        <dbReference type="ARBA" id="ARBA00066511"/>
    </source>
</evidence>
<reference evidence="14" key="2">
    <citation type="journal article" date="2016" name="Genome Announc.">
        <title>Draft Genome Sequences of Two Novel Amoeba-Resistant Intranuclear Bacteria, 'Candidatus Berkiella cookevillensis' and 'Candidatus Berkiella aquae'.</title>
        <authorList>
            <person name="Mehari Y.T."/>
            <person name="Arivett B.A."/>
            <person name="Farone A.L."/>
            <person name="Gunderson J.H."/>
            <person name="Farone M.B."/>
        </authorList>
    </citation>
    <scope>NUCLEOTIDE SEQUENCE</scope>
    <source>
        <strain evidence="14">HT99</strain>
    </source>
</reference>
<dbReference type="InterPro" id="IPR008949">
    <property type="entry name" value="Isoprenoid_synthase_dom_sf"/>
</dbReference>
<dbReference type="PANTHER" id="PTHR12001:SF69">
    <property type="entry name" value="ALL TRANS-POLYPRENYL-DIPHOSPHATE SYNTHASE PDSS1"/>
    <property type="match status" value="1"/>
</dbReference>
<comment type="caution">
    <text evidence="13">The sequence shown here is derived from an EMBL/GenBank/DDBJ whole genome shotgun (WGS) entry which is preliminary data.</text>
</comment>
<evidence type="ECO:0000256" key="9">
    <source>
        <dbReference type="ARBA" id="ARBA00072473"/>
    </source>
</evidence>
<comment type="similarity">
    <text evidence="2 12">Belongs to the FPP/GGPP synthase family.</text>
</comment>